<sequence length="693" mass="75109">MMRTCIWGHVRPSQEREPAACRHTSASAGPPRLPPRSRATPPRSAPLAAAPPRFPTRPRAAPRPSAGSRGAQPGLGARARLRPSGGGRVSRRRGDAMRGARGVLLALLLARLAAAGPGAPPGVAVELPAGAARGAAPQAEAAAPRGAPAARAARGGARIPAAGALRGRPAPPPRRRRAPRVPPRPRPRPAAAGSPETCGLRRPGAADTSRRAGGSRSVNQMCVEKSLLFRTNTPYRTDTIAVPGGHDLLFCVQLDDSKLNYFQQPQHINESDFLKFSEKYGRHSFLAVSQVQPSFSAFYRAGDPILIYFDSSSALSVLRQPVKMGVSGLCVDGNPAGFLDSKSTSCTRIFTNLSKSCITDPALDAASYYRDFTVLKVPIDGTVVQSMKVKIIPVAPPRAPHMKDNTCNNAVSEVIYEIEFNGTHGIQSVSVRFKVTNISGNSGVYLQQHFTFHFWTRTLSHTLPRSGNPGFITGAPLLIANTGAMQHMSILRSEGDGSCSQFLRHTVQFGKNMRTSCKLSLPQTEESNCSYTQMKLYEALQGMNTAEDLAIIGSAHSIQVEEWTTILIQNCSVQAMNCTSCCMVPVTLDIQILWTKVGLLSNPQAQILSARYSYQCHPLKFLSMSLVPLTTVVTFADMTEWPEPPRGQPKIQWKLPFDFFFPFKVVLNGERSYRGDLAAYFLLILILSSVLCF</sequence>
<feature type="compositionally biased region" description="Low complexity" evidence="2">
    <location>
        <begin position="36"/>
        <end position="71"/>
    </location>
</feature>
<evidence type="ECO:0000259" key="3">
    <source>
        <dbReference type="Pfam" id="PF07773"/>
    </source>
</evidence>
<name>A0A8B9BWR1_9AVES</name>
<gene>
    <name evidence="4" type="primary">TCTN3</name>
</gene>
<dbReference type="InterPro" id="IPR040354">
    <property type="entry name" value="TCTN1-3"/>
</dbReference>
<evidence type="ECO:0000256" key="1">
    <source>
        <dbReference type="ARBA" id="ARBA00011495"/>
    </source>
</evidence>
<dbReference type="InterPro" id="IPR011677">
    <property type="entry name" value="TCTN1-3_dom"/>
</dbReference>
<feature type="compositionally biased region" description="Basic residues" evidence="2">
    <location>
        <begin position="173"/>
        <end position="187"/>
    </location>
</feature>
<reference evidence="4" key="1">
    <citation type="submission" date="2025-08" db="UniProtKB">
        <authorList>
            <consortium name="Ensembl"/>
        </authorList>
    </citation>
    <scope>IDENTIFICATION</scope>
</reference>
<dbReference type="PANTHER" id="PTHR14611:SF4">
    <property type="entry name" value="TECTONIC-3"/>
    <property type="match status" value="1"/>
</dbReference>
<organism evidence="4 5">
    <name type="scientific">Anser brachyrhynchus</name>
    <name type="common">Pink-footed goose</name>
    <dbReference type="NCBI Taxonomy" id="132585"/>
    <lineage>
        <taxon>Eukaryota</taxon>
        <taxon>Metazoa</taxon>
        <taxon>Chordata</taxon>
        <taxon>Craniata</taxon>
        <taxon>Vertebrata</taxon>
        <taxon>Euteleostomi</taxon>
        <taxon>Archelosauria</taxon>
        <taxon>Archosauria</taxon>
        <taxon>Dinosauria</taxon>
        <taxon>Saurischia</taxon>
        <taxon>Theropoda</taxon>
        <taxon>Coelurosauria</taxon>
        <taxon>Aves</taxon>
        <taxon>Neognathae</taxon>
        <taxon>Galloanserae</taxon>
        <taxon>Anseriformes</taxon>
        <taxon>Anatidae</taxon>
        <taxon>Anserinae</taxon>
        <taxon>Anser</taxon>
    </lineage>
</organism>
<evidence type="ECO:0000313" key="4">
    <source>
        <dbReference type="Ensembl" id="ENSABRP00000010759.1"/>
    </source>
</evidence>
<dbReference type="Proteomes" id="UP000694426">
    <property type="component" value="Unplaced"/>
</dbReference>
<feature type="domain" description="Tectonic-1-3" evidence="3">
    <location>
        <begin position="467"/>
        <end position="637"/>
    </location>
</feature>
<dbReference type="PANTHER" id="PTHR14611">
    <property type="entry name" value="TECTONIC FAMILY MEMBER"/>
    <property type="match status" value="1"/>
</dbReference>
<dbReference type="GO" id="GO:0043065">
    <property type="term" value="P:positive regulation of apoptotic process"/>
    <property type="evidence" value="ECO:0007669"/>
    <property type="project" value="Ensembl"/>
</dbReference>
<dbReference type="GO" id="GO:0007224">
    <property type="term" value="P:smoothened signaling pathway"/>
    <property type="evidence" value="ECO:0007669"/>
    <property type="project" value="Ensembl"/>
</dbReference>
<reference evidence="4" key="2">
    <citation type="submission" date="2025-09" db="UniProtKB">
        <authorList>
            <consortium name="Ensembl"/>
        </authorList>
    </citation>
    <scope>IDENTIFICATION</scope>
</reference>
<evidence type="ECO:0000313" key="5">
    <source>
        <dbReference type="Proteomes" id="UP000694426"/>
    </source>
</evidence>
<dbReference type="GO" id="GO:0060271">
    <property type="term" value="P:cilium assembly"/>
    <property type="evidence" value="ECO:0007669"/>
    <property type="project" value="TreeGrafter"/>
</dbReference>
<dbReference type="AlphaFoldDB" id="A0A8B9BWR1"/>
<feature type="domain" description="Tectonic-1-3" evidence="3">
    <location>
        <begin position="296"/>
        <end position="455"/>
    </location>
</feature>
<comment type="subunit">
    <text evidence="1">Part of the tectonic-like complex (also named B9 complex).</text>
</comment>
<dbReference type="Pfam" id="PF07773">
    <property type="entry name" value="TCTN_DUF1619"/>
    <property type="match status" value="2"/>
</dbReference>
<protein>
    <submittedName>
        <fullName evidence="4">Tectonic family member 3</fullName>
    </submittedName>
</protein>
<keyword evidence="5" id="KW-1185">Reference proteome</keyword>
<dbReference type="Ensembl" id="ENSABRT00000015383.1">
    <property type="protein sequence ID" value="ENSABRP00000010759.1"/>
    <property type="gene ID" value="ENSABRG00000009667.1"/>
</dbReference>
<evidence type="ECO:0000256" key="2">
    <source>
        <dbReference type="SAM" id="MobiDB-lite"/>
    </source>
</evidence>
<feature type="region of interest" description="Disordered" evidence="2">
    <location>
        <begin position="138"/>
        <end position="217"/>
    </location>
</feature>
<feature type="region of interest" description="Disordered" evidence="2">
    <location>
        <begin position="1"/>
        <end position="95"/>
    </location>
</feature>
<feature type="compositionally biased region" description="Low complexity" evidence="2">
    <location>
        <begin position="138"/>
        <end position="168"/>
    </location>
</feature>
<accession>A0A8B9BWR1</accession>
<dbReference type="GeneTree" id="ENSGT00570000079101"/>
<proteinExistence type="predicted"/>
<dbReference type="GO" id="GO:0005634">
    <property type="term" value="C:nucleus"/>
    <property type="evidence" value="ECO:0007669"/>
    <property type="project" value="Ensembl"/>
</dbReference>